<protein>
    <submittedName>
        <fullName evidence="1">Uncharacterized protein</fullName>
    </submittedName>
</protein>
<evidence type="ECO:0000313" key="1">
    <source>
        <dbReference type="EMBL" id="RLE51661.1"/>
    </source>
</evidence>
<accession>A0A497EXD4</accession>
<reference evidence="1 2" key="1">
    <citation type="submission" date="2018-06" db="EMBL/GenBank/DDBJ databases">
        <title>Extensive metabolic versatility and redundancy in microbially diverse, dynamic hydrothermal sediments.</title>
        <authorList>
            <person name="Dombrowski N."/>
            <person name="Teske A."/>
            <person name="Baker B.J."/>
        </authorList>
    </citation>
    <scope>NUCLEOTIDE SEQUENCE [LARGE SCALE GENOMIC DNA]</scope>
    <source>
        <strain evidence="1">B29_G17</strain>
    </source>
</reference>
<dbReference type="AlphaFoldDB" id="A0A497EXD4"/>
<name>A0A497EXD4_9CREN</name>
<evidence type="ECO:0000313" key="2">
    <source>
        <dbReference type="Proteomes" id="UP000268446"/>
    </source>
</evidence>
<organism evidence="1 2">
    <name type="scientific">Thermoproteota archaeon</name>
    <dbReference type="NCBI Taxonomy" id="2056631"/>
    <lineage>
        <taxon>Archaea</taxon>
        <taxon>Thermoproteota</taxon>
    </lineage>
</organism>
<dbReference type="Proteomes" id="UP000268446">
    <property type="component" value="Unassembled WGS sequence"/>
</dbReference>
<dbReference type="EMBL" id="QMQZ01000039">
    <property type="protein sequence ID" value="RLE51661.1"/>
    <property type="molecule type" value="Genomic_DNA"/>
</dbReference>
<proteinExistence type="predicted"/>
<feature type="non-terminal residue" evidence="1">
    <location>
        <position position="75"/>
    </location>
</feature>
<comment type="caution">
    <text evidence="1">The sequence shown here is derived from an EMBL/GenBank/DDBJ whole genome shotgun (WGS) entry which is preliminary data.</text>
</comment>
<gene>
    <name evidence="1" type="ORF">DRJ20_01705</name>
</gene>
<sequence>MNDKKYYSFSKELLPKLFNLISKEYTIIGPVDKDRKTVFKHVKSYDQLKLKYTRTILPPKKFLQPPHEELMHFKY</sequence>